<feature type="domain" description="CN hydrolase" evidence="6">
    <location>
        <begin position="9"/>
        <end position="249"/>
    </location>
</feature>
<name>A0A0K8QQ31_9GAMM</name>
<dbReference type="GO" id="GO:0106008">
    <property type="term" value="F:2-oxoglutaramate amidase activity"/>
    <property type="evidence" value="ECO:0007669"/>
    <property type="project" value="TreeGrafter"/>
</dbReference>
<dbReference type="EMBL" id="DF952378">
    <property type="protein sequence ID" value="GAN44160.1"/>
    <property type="molecule type" value="Genomic_DNA"/>
</dbReference>
<evidence type="ECO:0000256" key="4">
    <source>
        <dbReference type="ARBA" id="ARBA00052904"/>
    </source>
</evidence>
<evidence type="ECO:0000256" key="2">
    <source>
        <dbReference type="ARBA" id="ARBA00022801"/>
    </source>
</evidence>
<keyword evidence="9" id="KW-1185">Reference proteome</keyword>
<accession>A0A0K8QQ31</accession>
<dbReference type="Pfam" id="PF00795">
    <property type="entry name" value="CN_hydrolase"/>
    <property type="match status" value="1"/>
</dbReference>
<keyword evidence="8" id="KW-0449">Lipoprotein</keyword>
<dbReference type="CDD" id="cd07575">
    <property type="entry name" value="Xc-1258_like"/>
    <property type="match status" value="1"/>
</dbReference>
<dbReference type="STRING" id="1475481.GCA_000953855_02371"/>
<dbReference type="PANTHER" id="PTHR47799">
    <property type="entry name" value="OMEGA-AMIDASE YAFV"/>
    <property type="match status" value="1"/>
</dbReference>
<dbReference type="InterPro" id="IPR003010">
    <property type="entry name" value="C-N_Hydrolase"/>
</dbReference>
<protein>
    <recommendedName>
        <fullName evidence="5">Omega-amidase YafV</fullName>
        <ecNumber evidence="3">3.5.1.3</ecNumber>
    </recommendedName>
</protein>
<dbReference type="AlphaFoldDB" id="A0A0K8QQ31"/>
<dbReference type="NCBIfam" id="NF007757">
    <property type="entry name" value="PRK10438.1"/>
    <property type="match status" value="1"/>
</dbReference>
<dbReference type="HOGENOM" id="CLU_030130_3_7_6"/>
<comment type="catalytic activity">
    <reaction evidence="4">
        <text>a monoamide of a dicarboxylate + H2O = a dicarboxylate + NH4(+)</text>
        <dbReference type="Rhea" id="RHEA:11716"/>
        <dbReference type="ChEBI" id="CHEBI:15377"/>
        <dbReference type="ChEBI" id="CHEBI:28938"/>
        <dbReference type="ChEBI" id="CHEBI:28965"/>
        <dbReference type="ChEBI" id="CHEBI:77450"/>
        <dbReference type="EC" id="3.5.1.3"/>
    </reaction>
</comment>
<dbReference type="Gene3D" id="3.60.110.10">
    <property type="entry name" value="Carbon-nitrogen hydrolase"/>
    <property type="match status" value="1"/>
</dbReference>
<dbReference type="EMBL" id="DF970239">
    <property type="protein sequence ID" value="GAP67009.1"/>
    <property type="molecule type" value="Genomic_DNA"/>
</dbReference>
<dbReference type="SUPFAM" id="SSF56317">
    <property type="entry name" value="Carbon-nitrogen hydrolase"/>
    <property type="match status" value="1"/>
</dbReference>
<proteinExistence type="inferred from homology"/>
<evidence type="ECO:0000313" key="8">
    <source>
        <dbReference type="EMBL" id="GAP67009.1"/>
    </source>
</evidence>
<reference evidence="8" key="2">
    <citation type="submission" date="2015-08" db="EMBL/GenBank/DDBJ databases">
        <title>Complete DNA Sequence of Pseudomonas syringae pv. actinidiae, the Causal Agent of Kiwifruit Canker Disease.</title>
        <authorList>
            <person name="Rikkerink E.H.A."/>
            <person name="Fineran P.C."/>
        </authorList>
    </citation>
    <scope>NUCLEOTIDE SEQUENCE</scope>
    <source>
        <strain evidence="8">SkMP5</strain>
    </source>
</reference>
<evidence type="ECO:0000259" key="6">
    <source>
        <dbReference type="PROSITE" id="PS50263"/>
    </source>
</evidence>
<keyword evidence="8" id="KW-0012">Acyltransferase</keyword>
<dbReference type="GO" id="GO:0016746">
    <property type="term" value="F:acyltransferase activity"/>
    <property type="evidence" value="ECO:0007669"/>
    <property type="project" value="UniProtKB-KW"/>
</dbReference>
<keyword evidence="2 7" id="KW-0378">Hydrolase</keyword>
<evidence type="ECO:0000256" key="1">
    <source>
        <dbReference type="ARBA" id="ARBA00010613"/>
    </source>
</evidence>
<dbReference type="InterPro" id="IPR036526">
    <property type="entry name" value="C-N_Hydrolase_sf"/>
</dbReference>
<reference evidence="7" key="1">
    <citation type="submission" date="2015-03" db="EMBL/GenBank/DDBJ databases">
        <title>Draft genome sequence of Mizugakiibacter sediminis skMP5.</title>
        <authorList>
            <person name="Watanabe T."/>
            <person name="Kojima H."/>
            <person name="Fukui M."/>
        </authorList>
    </citation>
    <scope>NUCLEOTIDE SEQUENCE</scope>
    <source>
        <strain evidence="7">SkMP5</strain>
    </source>
</reference>
<evidence type="ECO:0000256" key="3">
    <source>
        <dbReference type="ARBA" id="ARBA00039118"/>
    </source>
</evidence>
<organism evidence="8">
    <name type="scientific">Mizugakiibacter sediminis</name>
    <dbReference type="NCBI Taxonomy" id="1475481"/>
    <lineage>
        <taxon>Bacteria</taxon>
        <taxon>Pseudomonadati</taxon>
        <taxon>Pseudomonadota</taxon>
        <taxon>Gammaproteobacteria</taxon>
        <taxon>Lysobacterales</taxon>
        <taxon>Rhodanobacteraceae</taxon>
        <taxon>Mizugakiibacter</taxon>
    </lineage>
</organism>
<comment type="similarity">
    <text evidence="1">Belongs to the carbon-nitrogen hydrolase superfamily. NIT1/NIT2 family.</text>
</comment>
<dbReference type="RefSeq" id="WP_237071802.1">
    <property type="nucleotide sequence ID" value="NZ_DF970239.1"/>
</dbReference>
<dbReference type="FunFam" id="3.60.110.10:FF:000004">
    <property type="entry name" value="Carbon-nitrogen hydrolase"/>
    <property type="match status" value="1"/>
</dbReference>
<dbReference type="EC" id="3.5.1.3" evidence="3"/>
<dbReference type="InterPro" id="IPR052737">
    <property type="entry name" value="Omega-amidase_YafV"/>
</dbReference>
<dbReference type="PANTHER" id="PTHR47799:SF1">
    <property type="entry name" value="OMEGA-AMIDASE YAFV"/>
    <property type="match status" value="1"/>
</dbReference>
<dbReference type="PROSITE" id="PS50263">
    <property type="entry name" value="CN_HYDROLASE"/>
    <property type="match status" value="1"/>
</dbReference>
<keyword evidence="8" id="KW-0808">Transferase</keyword>
<evidence type="ECO:0000313" key="7">
    <source>
        <dbReference type="EMBL" id="GAN44160.1"/>
    </source>
</evidence>
<evidence type="ECO:0000256" key="5">
    <source>
        <dbReference type="ARBA" id="ARBA00072139"/>
    </source>
</evidence>
<gene>
    <name evidence="7" type="ORF">MBSD_0680</name>
    <name evidence="8" type="ORF">MBSD_n2325</name>
</gene>
<sequence length="271" mass="30043">MNAGSLRPLTVSLVQGDTRWHDPAGNRDYYGALVHGLSGRGSDLVVLPETFLSGFTNETLGNAETMDGEGIAWLRALAAEAKAVITGSLVVRAGDKCVNRLLWMRPDGTFDLYDKRHLFRMADEHKRYAGGEQRLIVELNGWRICPMVCYDLRFPVWIRNRRNEAAAGGMDYDLLVFVANWPAPRRQAWRTLLRARAIENLCYCAGVNRVGTDGNGHPYAGDSAVLDFLGEALVELGPVAQLATVTLDPQALLAHRERFPAWMDADAFTLL</sequence>
<evidence type="ECO:0000313" key="9">
    <source>
        <dbReference type="Proteomes" id="UP000253740"/>
    </source>
</evidence>
<dbReference type="Proteomes" id="UP000253740">
    <property type="component" value="Unassembled WGS sequence"/>
</dbReference>
<dbReference type="GO" id="GO:0050152">
    <property type="term" value="F:omega-amidase activity"/>
    <property type="evidence" value="ECO:0007669"/>
    <property type="project" value="UniProtKB-EC"/>
</dbReference>